<dbReference type="Proteomes" id="UP000317770">
    <property type="component" value="Unassembled WGS sequence"/>
</dbReference>
<organism evidence="2 3">
    <name type="scientific">Peribacillus simplex</name>
    <dbReference type="NCBI Taxonomy" id="1478"/>
    <lineage>
        <taxon>Bacteria</taxon>
        <taxon>Bacillati</taxon>
        <taxon>Bacillota</taxon>
        <taxon>Bacilli</taxon>
        <taxon>Bacillales</taxon>
        <taxon>Bacillaceae</taxon>
        <taxon>Peribacillus</taxon>
    </lineage>
</organism>
<dbReference type="EMBL" id="VNKI01000011">
    <property type="protein sequence ID" value="TVX77790.1"/>
    <property type="molecule type" value="Genomic_DNA"/>
</dbReference>
<evidence type="ECO:0000313" key="2">
    <source>
        <dbReference type="EMBL" id="TVX77790.1"/>
    </source>
</evidence>
<protein>
    <submittedName>
        <fullName evidence="2">Uncharacterized protein</fullName>
    </submittedName>
</protein>
<feature type="region of interest" description="Disordered" evidence="1">
    <location>
        <begin position="1"/>
        <end position="27"/>
    </location>
</feature>
<proteinExistence type="predicted"/>
<accession>A0A8B5XU31</accession>
<gene>
    <name evidence="2" type="ORF">FQP34_21885</name>
</gene>
<evidence type="ECO:0000313" key="3">
    <source>
        <dbReference type="Proteomes" id="UP000317770"/>
    </source>
</evidence>
<dbReference type="AlphaFoldDB" id="A0A8B5XU31"/>
<evidence type="ECO:0000256" key="1">
    <source>
        <dbReference type="SAM" id="MobiDB-lite"/>
    </source>
</evidence>
<feature type="compositionally biased region" description="Basic residues" evidence="1">
    <location>
        <begin position="1"/>
        <end position="16"/>
    </location>
</feature>
<comment type="caution">
    <text evidence="2">The sequence shown here is derived from an EMBL/GenBank/DDBJ whole genome shotgun (WGS) entry which is preliminary data.</text>
</comment>
<sequence length="84" mass="10126">MKGLKKKRMNLGKRTGKSINDSDERENSMNRVIQIKVEMKQLETQLEQLKRELDIFRENCNHEFVKNDYSQQCTNCYLIESLQW</sequence>
<reference evidence="2 3" key="1">
    <citation type="submission" date="2019-07" db="EMBL/GenBank/DDBJ databases">
        <title>Genome assembly of Bacillus simplex strain GGC-P6A.</title>
        <authorList>
            <person name="Jennings M.E."/>
            <person name="Barton H.A."/>
        </authorList>
    </citation>
    <scope>NUCLEOTIDE SEQUENCE [LARGE SCALE GENOMIC DNA]</scope>
    <source>
        <strain evidence="2 3">GGC-P6A</strain>
    </source>
</reference>
<name>A0A8B5XU31_9BACI</name>